<dbReference type="Proteomes" id="UP000197277">
    <property type="component" value="Unassembled WGS sequence"/>
</dbReference>
<evidence type="ECO:0000313" key="2">
    <source>
        <dbReference type="Proteomes" id="UP000197277"/>
    </source>
</evidence>
<accession>A0A246FLK7</accession>
<protein>
    <submittedName>
        <fullName evidence="1">Uncharacterized protein</fullName>
    </submittedName>
</protein>
<reference evidence="1 2" key="1">
    <citation type="submission" date="2017-06" db="EMBL/GenBank/DDBJ databases">
        <title>Hymenobacter amundsenii sp. nov. isolated from regoliths in Antarctica.</title>
        <authorList>
            <person name="Sedlacek I."/>
            <person name="Kralova S."/>
            <person name="Pantucek R."/>
            <person name="Svec P."/>
            <person name="Holochova P."/>
            <person name="Stankova E."/>
            <person name="Vrbovska V."/>
            <person name="Busse H.-J."/>
        </authorList>
    </citation>
    <scope>NUCLEOTIDE SEQUENCE [LARGE SCALE GENOMIC DNA]</scope>
    <source>
        <strain evidence="1 2">CCM 8682</strain>
    </source>
</reference>
<dbReference type="AlphaFoldDB" id="A0A246FLK7"/>
<dbReference type="EMBL" id="NIRR01000024">
    <property type="protein sequence ID" value="OWP62465.1"/>
    <property type="molecule type" value="Genomic_DNA"/>
</dbReference>
<sequence length="59" mass="6545">DAVASETEEDYNRETAQLKSDFDAKVASVDKYAGTFCSMKEGFYELRNIDCFVLPAIAA</sequence>
<name>A0A246FLK7_9BACT</name>
<comment type="caution">
    <text evidence="1">The sequence shown here is derived from an EMBL/GenBank/DDBJ whole genome shotgun (WGS) entry which is preliminary data.</text>
</comment>
<evidence type="ECO:0000313" key="1">
    <source>
        <dbReference type="EMBL" id="OWP62465.1"/>
    </source>
</evidence>
<dbReference type="RefSeq" id="WP_206780461.1">
    <property type="nucleotide sequence ID" value="NZ_NIRR01000024.1"/>
</dbReference>
<organism evidence="1 2">
    <name type="scientific">Hymenobacter amundsenii</name>
    <dbReference type="NCBI Taxonomy" id="2006685"/>
    <lineage>
        <taxon>Bacteria</taxon>
        <taxon>Pseudomonadati</taxon>
        <taxon>Bacteroidota</taxon>
        <taxon>Cytophagia</taxon>
        <taxon>Cytophagales</taxon>
        <taxon>Hymenobacteraceae</taxon>
        <taxon>Hymenobacter</taxon>
    </lineage>
</organism>
<feature type="non-terminal residue" evidence="1">
    <location>
        <position position="1"/>
    </location>
</feature>
<keyword evidence="2" id="KW-1185">Reference proteome</keyword>
<proteinExistence type="predicted"/>
<gene>
    <name evidence="1" type="ORF">CDA63_13790</name>
</gene>